<dbReference type="GO" id="GO:0052656">
    <property type="term" value="F:L-isoleucine-2-oxoglutarate transaminase activity"/>
    <property type="evidence" value="ECO:0007669"/>
    <property type="project" value="RHEA"/>
</dbReference>
<evidence type="ECO:0000256" key="4">
    <source>
        <dbReference type="ARBA" id="ARBA00004931"/>
    </source>
</evidence>
<comment type="function">
    <text evidence="2 17">Acts on leucine, isoleucine and valine.</text>
</comment>
<dbReference type="PANTHER" id="PTHR42743">
    <property type="entry name" value="AMINO-ACID AMINOTRANSFERASE"/>
    <property type="match status" value="1"/>
</dbReference>
<evidence type="ECO:0000256" key="3">
    <source>
        <dbReference type="ARBA" id="ARBA00004824"/>
    </source>
</evidence>
<dbReference type="InterPro" id="IPR033939">
    <property type="entry name" value="BCAT_family"/>
</dbReference>
<reference evidence="18 19" key="1">
    <citation type="submission" date="2018-07" db="EMBL/GenBank/DDBJ databases">
        <title>Genomic Encyclopedia of Type Strains, Phase III (KMG-III): the genomes of soil and plant-associated and newly described type strains.</title>
        <authorList>
            <person name="Whitman W."/>
        </authorList>
    </citation>
    <scope>NUCLEOTIDE SEQUENCE [LARGE SCALE GENOMIC DNA]</scope>
    <source>
        <strain evidence="18 19">31-25a</strain>
    </source>
</reference>
<dbReference type="RefSeq" id="WP_114430399.1">
    <property type="nucleotide sequence ID" value="NZ_QPJM01000006.1"/>
</dbReference>
<dbReference type="SUPFAM" id="SSF56752">
    <property type="entry name" value="D-aminoacid aminotransferase-like PLP-dependent enzymes"/>
    <property type="match status" value="1"/>
</dbReference>
<dbReference type="Proteomes" id="UP000253324">
    <property type="component" value="Unassembled WGS sequence"/>
</dbReference>
<dbReference type="GO" id="GO:0052655">
    <property type="term" value="F:L-valine-2-oxoglutarate transaminase activity"/>
    <property type="evidence" value="ECO:0007669"/>
    <property type="project" value="RHEA"/>
</dbReference>
<comment type="cofactor">
    <cofactor evidence="1 16">
        <name>pyridoxal 5'-phosphate</name>
        <dbReference type="ChEBI" id="CHEBI:597326"/>
    </cofactor>
</comment>
<evidence type="ECO:0000256" key="1">
    <source>
        <dbReference type="ARBA" id="ARBA00001933"/>
    </source>
</evidence>
<dbReference type="UniPathway" id="UPA00049">
    <property type="reaction ID" value="UER00062"/>
</dbReference>
<keyword evidence="8 17" id="KW-0028">Amino-acid biosynthesis</keyword>
<comment type="catalytic activity">
    <reaction evidence="12 17">
        <text>L-valine + 2-oxoglutarate = 3-methyl-2-oxobutanoate + L-glutamate</text>
        <dbReference type="Rhea" id="RHEA:24813"/>
        <dbReference type="ChEBI" id="CHEBI:11851"/>
        <dbReference type="ChEBI" id="CHEBI:16810"/>
        <dbReference type="ChEBI" id="CHEBI:29985"/>
        <dbReference type="ChEBI" id="CHEBI:57762"/>
        <dbReference type="EC" id="2.6.1.42"/>
    </reaction>
</comment>
<dbReference type="InterPro" id="IPR043132">
    <property type="entry name" value="BCAT-like_C"/>
</dbReference>
<comment type="catalytic activity">
    <reaction evidence="13 17">
        <text>L-isoleucine + 2-oxoglutarate = (S)-3-methyl-2-oxopentanoate + L-glutamate</text>
        <dbReference type="Rhea" id="RHEA:24801"/>
        <dbReference type="ChEBI" id="CHEBI:16810"/>
        <dbReference type="ChEBI" id="CHEBI:29985"/>
        <dbReference type="ChEBI" id="CHEBI:35146"/>
        <dbReference type="ChEBI" id="CHEBI:58045"/>
        <dbReference type="EC" id="2.6.1.42"/>
    </reaction>
</comment>
<dbReference type="Gene3D" id="3.30.470.10">
    <property type="match status" value="1"/>
</dbReference>
<keyword evidence="10 16" id="KW-0663">Pyridoxal phosphate</keyword>
<dbReference type="NCBIfam" id="NF005146">
    <property type="entry name" value="PRK06606.1"/>
    <property type="match status" value="1"/>
</dbReference>
<keyword evidence="9 17" id="KW-0808">Transferase</keyword>
<dbReference type="GO" id="GO:0052654">
    <property type="term" value="F:L-leucine-2-oxoglutarate transaminase activity"/>
    <property type="evidence" value="ECO:0007669"/>
    <property type="project" value="RHEA"/>
</dbReference>
<evidence type="ECO:0000256" key="17">
    <source>
        <dbReference type="RuleBase" id="RU364094"/>
    </source>
</evidence>
<evidence type="ECO:0000256" key="5">
    <source>
        <dbReference type="ARBA" id="ARBA00005072"/>
    </source>
</evidence>
<evidence type="ECO:0000313" key="19">
    <source>
        <dbReference type="Proteomes" id="UP000253324"/>
    </source>
</evidence>
<dbReference type="EMBL" id="QPJM01000006">
    <property type="protein sequence ID" value="RCW83213.1"/>
    <property type="molecule type" value="Genomic_DNA"/>
</dbReference>
<evidence type="ECO:0000313" key="18">
    <source>
        <dbReference type="EMBL" id="RCW83213.1"/>
    </source>
</evidence>
<comment type="pathway">
    <text evidence="4 17">Amino-acid biosynthesis; L-valine biosynthesis; L-valine from pyruvate: step 4/4.</text>
</comment>
<evidence type="ECO:0000256" key="13">
    <source>
        <dbReference type="ARBA" id="ARBA00048798"/>
    </source>
</evidence>
<evidence type="ECO:0000256" key="14">
    <source>
        <dbReference type="ARBA" id="ARBA00049229"/>
    </source>
</evidence>
<evidence type="ECO:0000256" key="16">
    <source>
        <dbReference type="RuleBase" id="RU004516"/>
    </source>
</evidence>
<keyword evidence="7 17" id="KW-0032">Aminotransferase</keyword>
<dbReference type="InterPro" id="IPR005785">
    <property type="entry name" value="B_amino_transI"/>
</dbReference>
<accession>A0A368YSN5</accession>
<protein>
    <recommendedName>
        <fullName evidence="17">Branched-chain-amino-acid aminotransferase</fullName>
        <shortName evidence="17">BCAT</shortName>
        <ecNumber evidence="17">2.6.1.42</ecNumber>
    </recommendedName>
</protein>
<comment type="pathway">
    <text evidence="3 17">Amino-acid biosynthesis; L-isoleucine biosynthesis; L-isoleucine from 2-oxobutanoate: step 4/4.</text>
</comment>
<comment type="caution">
    <text evidence="18">The sequence shown here is derived from an EMBL/GenBank/DDBJ whole genome shotgun (WGS) entry which is preliminary data.</text>
</comment>
<dbReference type="Pfam" id="PF01063">
    <property type="entry name" value="Aminotran_4"/>
    <property type="match status" value="1"/>
</dbReference>
<comment type="similarity">
    <text evidence="6 15">Belongs to the class-IV pyridoxal-phosphate-dependent aminotransferase family.</text>
</comment>
<dbReference type="GO" id="GO:0009098">
    <property type="term" value="P:L-leucine biosynthetic process"/>
    <property type="evidence" value="ECO:0007669"/>
    <property type="project" value="UniProtKB-UniPathway"/>
</dbReference>
<dbReference type="FunFam" id="3.20.10.10:FF:000002">
    <property type="entry name" value="D-alanine aminotransferase"/>
    <property type="match status" value="1"/>
</dbReference>
<dbReference type="OrthoDB" id="21319at2"/>
<evidence type="ECO:0000256" key="10">
    <source>
        <dbReference type="ARBA" id="ARBA00022898"/>
    </source>
</evidence>
<dbReference type="InterPro" id="IPR036038">
    <property type="entry name" value="Aminotransferase-like"/>
</dbReference>
<dbReference type="NCBIfam" id="NF005726">
    <property type="entry name" value="PRK07544.1"/>
    <property type="match status" value="1"/>
</dbReference>
<dbReference type="CDD" id="cd01557">
    <property type="entry name" value="BCAT_beta_family"/>
    <property type="match status" value="1"/>
</dbReference>
<organism evidence="18 19">
    <name type="scientific">Phyllobacterium bourgognense</name>
    <dbReference type="NCBI Taxonomy" id="314236"/>
    <lineage>
        <taxon>Bacteria</taxon>
        <taxon>Pseudomonadati</taxon>
        <taxon>Pseudomonadota</taxon>
        <taxon>Alphaproteobacteria</taxon>
        <taxon>Hyphomicrobiales</taxon>
        <taxon>Phyllobacteriaceae</taxon>
        <taxon>Phyllobacterium</taxon>
    </lineage>
</organism>
<evidence type="ECO:0000256" key="9">
    <source>
        <dbReference type="ARBA" id="ARBA00022679"/>
    </source>
</evidence>
<dbReference type="UniPathway" id="UPA00047">
    <property type="reaction ID" value="UER00058"/>
</dbReference>
<evidence type="ECO:0000256" key="8">
    <source>
        <dbReference type="ARBA" id="ARBA00022605"/>
    </source>
</evidence>
<evidence type="ECO:0000256" key="15">
    <source>
        <dbReference type="RuleBase" id="RU004106"/>
    </source>
</evidence>
<proteinExistence type="inferred from homology"/>
<keyword evidence="19" id="KW-1185">Reference proteome</keyword>
<dbReference type="EC" id="2.6.1.42" evidence="17"/>
<dbReference type="GO" id="GO:0009097">
    <property type="term" value="P:isoleucine biosynthetic process"/>
    <property type="evidence" value="ECO:0007669"/>
    <property type="project" value="UniProtKB-UniPathway"/>
</dbReference>
<sequence length="296" mass="32982">MASVPFDQLEGYIWMNGEFVRWADAKVHVLTHGLHYASSVFEGERAYGGEIFKLNEHTERLHESARILGFKIPYAIEELNDASRKLLAKQGFQDAYIRPVAWRGSESMGVSAQANKINVAIAIWQWPSYFDPAQKLKGIRLDLAEYRRPDPKTAPSKSKAAGLYMICTISKHAAEAKGYADALMLDWRGQVAEATGANVFFVKDGVIHTPIPDCFLDGITRRTVIDLAKRRGYEVVERVIMPEELEAFEQCFLTGTAAEVTPVAEIGSYRFTVGEIAANLMNDYAAEVMPKKAAAE</sequence>
<dbReference type="InterPro" id="IPR001544">
    <property type="entry name" value="Aminotrans_IV"/>
</dbReference>
<dbReference type="GO" id="GO:0009099">
    <property type="term" value="P:L-valine biosynthetic process"/>
    <property type="evidence" value="ECO:0007669"/>
    <property type="project" value="UniProtKB-UniPathway"/>
</dbReference>
<evidence type="ECO:0000256" key="12">
    <source>
        <dbReference type="ARBA" id="ARBA00048212"/>
    </source>
</evidence>
<comment type="pathway">
    <text evidence="5 17">Amino-acid biosynthesis; L-leucine biosynthesis; L-leucine from 3-methyl-2-oxobutanoate: step 4/4.</text>
</comment>
<evidence type="ECO:0000256" key="6">
    <source>
        <dbReference type="ARBA" id="ARBA00009320"/>
    </source>
</evidence>
<gene>
    <name evidence="17" type="primary">ilvE</name>
    <name evidence="18" type="ORF">C7476_106247</name>
</gene>
<dbReference type="PROSITE" id="PS00770">
    <property type="entry name" value="AA_TRANSFER_CLASS_4"/>
    <property type="match status" value="1"/>
</dbReference>
<dbReference type="NCBIfam" id="TIGR01122">
    <property type="entry name" value="ilvE_I"/>
    <property type="match status" value="1"/>
</dbReference>
<comment type="catalytic activity">
    <reaction evidence="14 17">
        <text>L-leucine + 2-oxoglutarate = 4-methyl-2-oxopentanoate + L-glutamate</text>
        <dbReference type="Rhea" id="RHEA:18321"/>
        <dbReference type="ChEBI" id="CHEBI:16810"/>
        <dbReference type="ChEBI" id="CHEBI:17865"/>
        <dbReference type="ChEBI" id="CHEBI:29985"/>
        <dbReference type="ChEBI" id="CHEBI:57427"/>
        <dbReference type="EC" id="2.6.1.42"/>
    </reaction>
</comment>
<dbReference type="InterPro" id="IPR050571">
    <property type="entry name" value="Class-IV_PLP-Dep_Aminotrnsfr"/>
</dbReference>
<dbReference type="GO" id="GO:0005829">
    <property type="term" value="C:cytosol"/>
    <property type="evidence" value="ECO:0007669"/>
    <property type="project" value="TreeGrafter"/>
</dbReference>
<dbReference type="InterPro" id="IPR018300">
    <property type="entry name" value="Aminotrans_IV_CS"/>
</dbReference>
<dbReference type="AlphaFoldDB" id="A0A368YSN5"/>
<evidence type="ECO:0000256" key="11">
    <source>
        <dbReference type="ARBA" id="ARBA00023304"/>
    </source>
</evidence>
<dbReference type="Gene3D" id="3.20.10.10">
    <property type="entry name" value="D-amino Acid Aminotransferase, subunit A, domain 2"/>
    <property type="match status" value="1"/>
</dbReference>
<dbReference type="PANTHER" id="PTHR42743:SF11">
    <property type="entry name" value="AMINODEOXYCHORISMATE LYASE"/>
    <property type="match status" value="1"/>
</dbReference>
<dbReference type="UniPathway" id="UPA00048">
    <property type="reaction ID" value="UER00073"/>
</dbReference>
<name>A0A368YSN5_9HYPH</name>
<dbReference type="InterPro" id="IPR043131">
    <property type="entry name" value="BCAT-like_N"/>
</dbReference>
<evidence type="ECO:0000256" key="7">
    <source>
        <dbReference type="ARBA" id="ARBA00022576"/>
    </source>
</evidence>
<evidence type="ECO:0000256" key="2">
    <source>
        <dbReference type="ARBA" id="ARBA00003109"/>
    </source>
</evidence>
<keyword evidence="11 17" id="KW-0100">Branched-chain amino acid biosynthesis</keyword>